<feature type="region of interest" description="Disordered" evidence="1">
    <location>
        <begin position="207"/>
        <end position="278"/>
    </location>
</feature>
<organism evidence="2 3">
    <name type="scientific">Streptomyces griseofuscus</name>
    <dbReference type="NCBI Taxonomy" id="146922"/>
    <lineage>
        <taxon>Bacteria</taxon>
        <taxon>Bacillati</taxon>
        <taxon>Actinomycetota</taxon>
        <taxon>Actinomycetes</taxon>
        <taxon>Kitasatosporales</taxon>
        <taxon>Streptomycetaceae</taxon>
        <taxon>Streptomyces</taxon>
    </lineage>
</organism>
<name>A0A7H1PTG9_9ACTN</name>
<dbReference type="KEGG" id="sgf:HEP81_01015"/>
<feature type="region of interest" description="Disordered" evidence="1">
    <location>
        <begin position="1"/>
        <end position="53"/>
    </location>
</feature>
<evidence type="ECO:0000313" key="2">
    <source>
        <dbReference type="EMBL" id="QNT91349.1"/>
    </source>
</evidence>
<dbReference type="Proteomes" id="UP000516422">
    <property type="component" value="Chromosome"/>
</dbReference>
<accession>A0A7H1PTG9</accession>
<sequence length="278" mass="29334">MGRGSCGVPGCLCLGDRPPYPARRPPPPPGLRARPPPGPARASTLAPGPPRLLYPAVAPGEPDPACVAEFVLRARASRPSASGSSPGDGFRRGRRCAARPAPVVRRRLRRAAVWVICFGAGLRLSSGPRRAARPDLREPAAPVPVAPSAFVPGFRFRRRCVARPGLGGRVFVSGPLRRRLVPVRSAPAAEAGLRFCDRCRARAPGLCERRPGTRPQPWRVPAPVGSRPPRSAPPAPRHERRAPVPVRDGGAPPLPSAAGIPTRRSPVPVPPRFAAAGS</sequence>
<evidence type="ECO:0000313" key="3">
    <source>
        <dbReference type="Proteomes" id="UP000516422"/>
    </source>
</evidence>
<feature type="compositionally biased region" description="Pro residues" evidence="1">
    <location>
        <begin position="18"/>
        <end position="39"/>
    </location>
</feature>
<gene>
    <name evidence="2" type="ORF">HEP81_01015</name>
</gene>
<dbReference type="EMBL" id="CP051006">
    <property type="protein sequence ID" value="QNT91349.1"/>
    <property type="molecule type" value="Genomic_DNA"/>
</dbReference>
<reference evidence="2 3" key="1">
    <citation type="submission" date="2020-04" db="EMBL/GenBank/DDBJ databases">
        <title>Characterization and engineering of Streptomyces griseofuscus DSM40191 as a potential heterologous host for expression of BGCs.</title>
        <authorList>
            <person name="Gren T."/>
            <person name="Whitford C.M."/>
            <person name="Mohite O.S."/>
            <person name="Joergensen T.S."/>
            <person name="Nielsen J.B."/>
            <person name="Lee S.Y."/>
            <person name="Weber T."/>
        </authorList>
    </citation>
    <scope>NUCLEOTIDE SEQUENCE [LARGE SCALE GENOMIC DNA]</scope>
    <source>
        <strain evidence="2 3">DSM 40191</strain>
    </source>
</reference>
<protein>
    <submittedName>
        <fullName evidence="2">Uncharacterized protein</fullName>
    </submittedName>
</protein>
<proteinExistence type="predicted"/>
<feature type="compositionally biased region" description="Low complexity" evidence="1">
    <location>
        <begin position="219"/>
        <end position="229"/>
    </location>
</feature>
<dbReference type="AlphaFoldDB" id="A0A7H1PTG9"/>
<evidence type="ECO:0000256" key="1">
    <source>
        <dbReference type="SAM" id="MobiDB-lite"/>
    </source>
</evidence>